<keyword evidence="2 3" id="KW-0378">Hydrolase</keyword>
<comment type="similarity">
    <text evidence="1">Belongs to the acyl coenzyme A hydrolase family.</text>
</comment>
<dbReference type="InterPro" id="IPR033120">
    <property type="entry name" value="HOTDOG_ACOT"/>
</dbReference>
<dbReference type="InterPro" id="IPR040170">
    <property type="entry name" value="Cytosol_ACT"/>
</dbReference>
<gene>
    <name evidence="5" type="ORF">KUA55_08570</name>
</gene>
<reference evidence="5 6" key="1">
    <citation type="submission" date="2021-06" db="EMBL/GenBank/DDBJ databases">
        <title>Enterococcus alishanensis sp. nov., a novel lactic acid bacterium isolated from fresh coffee beans.</title>
        <authorList>
            <person name="Chen Y.-S."/>
        </authorList>
    </citation>
    <scope>NUCLEOTIDE SEQUENCE [LARGE SCALE GENOMIC DNA]</scope>
    <source>
        <strain evidence="5 6">ALS3</strain>
    </source>
</reference>
<organism evidence="5 6">
    <name type="scientific">Enterococcus alishanensis</name>
    <dbReference type="NCBI Taxonomy" id="1303817"/>
    <lineage>
        <taxon>Bacteria</taxon>
        <taxon>Bacillati</taxon>
        <taxon>Bacillota</taxon>
        <taxon>Bacilli</taxon>
        <taxon>Lactobacillales</taxon>
        <taxon>Enterococcaceae</taxon>
        <taxon>Enterococcus</taxon>
    </lineage>
</organism>
<evidence type="ECO:0000313" key="6">
    <source>
        <dbReference type="Proteomes" id="UP000774130"/>
    </source>
</evidence>
<evidence type="ECO:0000256" key="2">
    <source>
        <dbReference type="ARBA" id="ARBA00022801"/>
    </source>
</evidence>
<dbReference type="Pfam" id="PF03061">
    <property type="entry name" value="4HBT"/>
    <property type="match status" value="1"/>
</dbReference>
<feature type="domain" description="HotDog ACOT-type" evidence="4">
    <location>
        <begin position="8"/>
        <end position="120"/>
    </location>
</feature>
<dbReference type="CDD" id="cd03442">
    <property type="entry name" value="BFIT_BACH"/>
    <property type="match status" value="1"/>
</dbReference>
<comment type="caution">
    <text evidence="5">The sequence shown here is derived from an EMBL/GenBank/DDBJ whole genome shotgun (WGS) entry which is preliminary data.</text>
</comment>
<dbReference type="RefSeq" id="WP_218325787.1">
    <property type="nucleotide sequence ID" value="NZ_JAHUZB010000003.1"/>
</dbReference>
<accession>A0ABS6TCV1</accession>
<dbReference type="PANTHER" id="PTHR11049">
    <property type="entry name" value="ACYL COENZYME A THIOESTER HYDROLASE"/>
    <property type="match status" value="1"/>
</dbReference>
<sequence>MVDFKYCKDSFAIQTHRIFPLDLNTYGFLFGGKLMTLIDDTASISISRHCRRAAVTGSLEELNFLNPLHSNHSVCVESYVSGAHRKSMEVFVKVIGENLMTGDRYLAATCFINFVAIADSEHPDKDFVVPQVQPQSEEEKLICDGYPARRAERLAKRTDYKEFIEKLSIALPWEAEA</sequence>
<dbReference type="InterPro" id="IPR006683">
    <property type="entry name" value="Thioestr_dom"/>
</dbReference>
<dbReference type="EMBL" id="JAHUZB010000003">
    <property type="protein sequence ID" value="MBV7390730.1"/>
    <property type="molecule type" value="Genomic_DNA"/>
</dbReference>
<dbReference type="PROSITE" id="PS51770">
    <property type="entry name" value="HOTDOG_ACOT"/>
    <property type="match status" value="1"/>
</dbReference>
<evidence type="ECO:0000313" key="5">
    <source>
        <dbReference type="EMBL" id="MBV7390730.1"/>
    </source>
</evidence>
<evidence type="ECO:0000256" key="1">
    <source>
        <dbReference type="ARBA" id="ARBA00010458"/>
    </source>
</evidence>
<dbReference type="PANTHER" id="PTHR11049:SF24">
    <property type="entry name" value="CYTOSOLIC ACYL COENZYME A THIOESTER HYDROLASE"/>
    <property type="match status" value="1"/>
</dbReference>
<keyword evidence="6" id="KW-1185">Reference proteome</keyword>
<dbReference type="Proteomes" id="UP000774130">
    <property type="component" value="Unassembled WGS sequence"/>
</dbReference>
<evidence type="ECO:0000256" key="3">
    <source>
        <dbReference type="PROSITE-ProRule" id="PRU01106"/>
    </source>
</evidence>
<proteinExistence type="inferred from homology"/>
<protein>
    <submittedName>
        <fullName evidence="5">Acyl-CoA thioesterase</fullName>
    </submittedName>
</protein>
<name>A0ABS6TCV1_9ENTE</name>
<evidence type="ECO:0000259" key="4">
    <source>
        <dbReference type="PROSITE" id="PS51770"/>
    </source>
</evidence>